<dbReference type="Gene3D" id="2.130.10.10">
    <property type="entry name" value="YVTN repeat-like/Quinoprotein amine dehydrogenase"/>
    <property type="match status" value="1"/>
</dbReference>
<dbReference type="InterPro" id="IPR052415">
    <property type="entry name" value="Diphthine_MTase"/>
</dbReference>
<dbReference type="GO" id="GO:0017183">
    <property type="term" value="P:protein histidyl modification to diphthamide"/>
    <property type="evidence" value="ECO:0007669"/>
    <property type="project" value="TreeGrafter"/>
</dbReference>
<dbReference type="AlphaFoldDB" id="A0AAV9NK23"/>
<dbReference type="InterPro" id="IPR036322">
    <property type="entry name" value="WD40_repeat_dom_sf"/>
</dbReference>
<dbReference type="GO" id="GO:0005737">
    <property type="term" value="C:cytoplasm"/>
    <property type="evidence" value="ECO:0007669"/>
    <property type="project" value="TreeGrafter"/>
</dbReference>
<organism evidence="4 5">
    <name type="scientific">Exophiala bonariae</name>
    <dbReference type="NCBI Taxonomy" id="1690606"/>
    <lineage>
        <taxon>Eukaryota</taxon>
        <taxon>Fungi</taxon>
        <taxon>Dikarya</taxon>
        <taxon>Ascomycota</taxon>
        <taxon>Pezizomycotina</taxon>
        <taxon>Eurotiomycetes</taxon>
        <taxon>Chaetothyriomycetidae</taxon>
        <taxon>Chaetothyriales</taxon>
        <taxon>Herpotrichiellaceae</taxon>
        <taxon>Exophiala</taxon>
    </lineage>
</organism>
<proteinExistence type="predicted"/>
<evidence type="ECO:0000256" key="3">
    <source>
        <dbReference type="ARBA" id="ARBA00043952"/>
    </source>
</evidence>
<keyword evidence="2" id="KW-0677">Repeat</keyword>
<dbReference type="SUPFAM" id="SSF50978">
    <property type="entry name" value="WD40 repeat-like"/>
    <property type="match status" value="1"/>
</dbReference>
<keyword evidence="1" id="KW-0853">WD repeat</keyword>
<dbReference type="InterPro" id="IPR015943">
    <property type="entry name" value="WD40/YVTN_repeat-like_dom_sf"/>
</dbReference>
<name>A0AAV9NK23_9EURO</name>
<reference evidence="4 5" key="1">
    <citation type="submission" date="2023-08" db="EMBL/GenBank/DDBJ databases">
        <title>Black Yeasts Isolated from many extreme environments.</title>
        <authorList>
            <person name="Coleine C."/>
            <person name="Stajich J.E."/>
            <person name="Selbmann L."/>
        </authorList>
    </citation>
    <scope>NUCLEOTIDE SEQUENCE [LARGE SCALE GENOMIC DNA]</scope>
    <source>
        <strain evidence="4 5">CCFEE 5792</strain>
    </source>
</reference>
<dbReference type="EMBL" id="JAVRRD010000006">
    <property type="protein sequence ID" value="KAK5057571.1"/>
    <property type="molecule type" value="Genomic_DNA"/>
</dbReference>
<gene>
    <name evidence="4" type="ORF">LTR84_011571</name>
</gene>
<accession>A0AAV9NK23</accession>
<dbReference type="PANTHER" id="PTHR46042:SF1">
    <property type="entry name" value="DIPHTHINE METHYLTRANSFERASE"/>
    <property type="match status" value="1"/>
</dbReference>
<comment type="pathway">
    <text evidence="3">Protein modification.</text>
</comment>
<evidence type="ECO:0000256" key="2">
    <source>
        <dbReference type="ARBA" id="ARBA00022737"/>
    </source>
</evidence>
<sequence>MKPVPIAESMQKLRGVMQNYLEYKAKMAAAQPVTHSMEEAEPQFISRKVNDEVDTVAISPLHPEYMVIGTYHLLSVGEPREYDAQMRRGTIQVMLVSPKWAPRYSGMLPPTLDKLVFKCAILDIRFHPTDPSIFAAATSTGYMHFFRFVKQGDVLGRRVVTKLLPLGVVKVADPDEHGLEPSITQFNWIPDISNHGIQGIDDFHRLSLVYCTSFGDTSVVTADVPAIHDIFDHRLAKPVANLEPTNYHVHKHKRNLEAWTVASAVLRTTRESTYRIIFSGGDDEALIATSIDLGNTTSPSYIFDEFPTMKVDSWRDSRSHESGVVAVLPLAKMHQPLDDGNHGIKLIMPFLTGSYDEQLRIFEMDVLTKRAVLVKTSPKFAGAVWRLKIMDEYNTLTTEDGEIKLLENEEEHTNLRTKHFGGKLEHHILLLVSLSHAGAMILRVTAVRGTVASECKWSMTELVRFRGDHESMVYCCDARLEPPPSLYPKFSYKAVRKTSRPHKDEPALGPTYTIVSASFYDCKICTWTFVDRLKGCAQLKPIERGEKSDRAAKPGFNRIPY</sequence>
<evidence type="ECO:0000256" key="1">
    <source>
        <dbReference type="ARBA" id="ARBA00022574"/>
    </source>
</evidence>
<evidence type="ECO:0000313" key="5">
    <source>
        <dbReference type="Proteomes" id="UP001358417"/>
    </source>
</evidence>
<dbReference type="PANTHER" id="PTHR46042">
    <property type="entry name" value="DIPHTHINE METHYLTRANSFERASE"/>
    <property type="match status" value="1"/>
</dbReference>
<dbReference type="Proteomes" id="UP001358417">
    <property type="component" value="Unassembled WGS sequence"/>
</dbReference>
<dbReference type="GeneID" id="89979721"/>
<protein>
    <submittedName>
        <fullName evidence="4">Uncharacterized protein</fullName>
    </submittedName>
</protein>
<evidence type="ECO:0000313" key="4">
    <source>
        <dbReference type="EMBL" id="KAK5057571.1"/>
    </source>
</evidence>
<dbReference type="RefSeq" id="XP_064708689.1">
    <property type="nucleotide sequence ID" value="XM_064855100.1"/>
</dbReference>
<dbReference type="GO" id="GO:0061685">
    <property type="term" value="F:diphthine methylesterase activity"/>
    <property type="evidence" value="ECO:0007669"/>
    <property type="project" value="TreeGrafter"/>
</dbReference>
<keyword evidence="5" id="KW-1185">Reference proteome</keyword>
<comment type="caution">
    <text evidence="4">The sequence shown here is derived from an EMBL/GenBank/DDBJ whole genome shotgun (WGS) entry which is preliminary data.</text>
</comment>